<protein>
    <submittedName>
        <fullName evidence="2">Acyl carrier protein</fullName>
    </submittedName>
</protein>
<sequence>MTTAIDTTAQARIKEIVCDVLELEEDEVTDSSLFKEDHGADSLRAIEILAGLEKEFKITIEQSELERMVNLDGVYAVVGEAVAAQK</sequence>
<dbReference type="InterPro" id="IPR009081">
    <property type="entry name" value="PP-bd_ACP"/>
</dbReference>
<dbReference type="RefSeq" id="WP_145869638.1">
    <property type="nucleotide sequence ID" value="NZ_BNCE01000017.1"/>
</dbReference>
<evidence type="ECO:0000313" key="3">
    <source>
        <dbReference type="Proteomes" id="UP000316603"/>
    </source>
</evidence>
<dbReference type="Pfam" id="PF00550">
    <property type="entry name" value="PP-binding"/>
    <property type="match status" value="1"/>
</dbReference>
<evidence type="ECO:0000313" key="2">
    <source>
        <dbReference type="EMBL" id="TWF87941.1"/>
    </source>
</evidence>
<dbReference type="Gene3D" id="1.10.1200.10">
    <property type="entry name" value="ACP-like"/>
    <property type="match status" value="1"/>
</dbReference>
<comment type="caution">
    <text evidence="2">The sequence shown here is derived from an EMBL/GenBank/DDBJ whole genome shotgun (WGS) entry which is preliminary data.</text>
</comment>
<evidence type="ECO:0000259" key="1">
    <source>
        <dbReference type="PROSITE" id="PS50075"/>
    </source>
</evidence>
<proteinExistence type="predicted"/>
<dbReference type="AlphaFoldDB" id="A0A561TLG5"/>
<reference evidence="2 3" key="1">
    <citation type="submission" date="2019-06" db="EMBL/GenBank/DDBJ databases">
        <title>Sequencing the genomes of 1000 actinobacteria strains.</title>
        <authorList>
            <person name="Klenk H.-P."/>
        </authorList>
    </citation>
    <scope>NUCLEOTIDE SEQUENCE [LARGE SCALE GENOMIC DNA]</scope>
    <source>
        <strain evidence="2 3">DSM 41695</strain>
    </source>
</reference>
<name>A0A561TLG5_9ACTN</name>
<gene>
    <name evidence="2" type="ORF">FHX78_114959</name>
</gene>
<dbReference type="InterPro" id="IPR036736">
    <property type="entry name" value="ACP-like_sf"/>
</dbReference>
<accession>A0A561TLG5</accession>
<dbReference type="SUPFAM" id="SSF47336">
    <property type="entry name" value="ACP-like"/>
    <property type="match status" value="1"/>
</dbReference>
<keyword evidence="3" id="KW-1185">Reference proteome</keyword>
<organism evidence="2 3">
    <name type="scientific">Streptomyces capillispiralis</name>
    <dbReference type="NCBI Taxonomy" id="68182"/>
    <lineage>
        <taxon>Bacteria</taxon>
        <taxon>Bacillati</taxon>
        <taxon>Actinomycetota</taxon>
        <taxon>Actinomycetes</taxon>
        <taxon>Kitasatosporales</taxon>
        <taxon>Streptomycetaceae</taxon>
        <taxon>Streptomyces</taxon>
    </lineage>
</organism>
<dbReference type="Proteomes" id="UP000316603">
    <property type="component" value="Unassembled WGS sequence"/>
</dbReference>
<dbReference type="OrthoDB" id="4564178at2"/>
<feature type="domain" description="Carrier" evidence="1">
    <location>
        <begin position="7"/>
        <end position="82"/>
    </location>
</feature>
<dbReference type="EMBL" id="VIWV01000001">
    <property type="protein sequence ID" value="TWF87941.1"/>
    <property type="molecule type" value="Genomic_DNA"/>
</dbReference>
<dbReference type="PROSITE" id="PS50075">
    <property type="entry name" value="CARRIER"/>
    <property type="match status" value="1"/>
</dbReference>